<sequence>MKVVTLLPSATEIVCRLGMESSLVGVSHECDFPESISALPHLTSSRINVRASSGEIHQSVEDILKSTVSIYDLNVELLQELQPDIVITQDLCDVCAVSFDKVEEACRTLTGKEVKIISLRPRGWGDIWDDVARVAEALGAQDTCRSLMMEVQERIRTVRDRVISKKPPRRKVLAIEWIDPVMAGGLWLPEMIEMIRCEALEAKAGMNAVTLSKERLNEINPDVVIVKPCGYKMSKTLSEIEALKGAAPWSGWKAGINNETYLVDGNSYFNRPGPRLLDSLEILAACVHPDLFPEFESRYAASVIRAGGRESIPSLATA</sequence>
<evidence type="ECO:0000313" key="3">
    <source>
        <dbReference type="Proteomes" id="UP000594464"/>
    </source>
</evidence>
<dbReference type="InterPro" id="IPR002491">
    <property type="entry name" value="ABC_transptr_periplasmic_BD"/>
</dbReference>
<protein>
    <submittedName>
        <fullName evidence="2">ABC transporter substrate-binding protein</fullName>
    </submittedName>
</protein>
<organism evidence="2 3">
    <name type="scientific">Candidatus Nitrohelix vancouverensis</name>
    <dbReference type="NCBI Taxonomy" id="2705534"/>
    <lineage>
        <taxon>Bacteria</taxon>
        <taxon>Pseudomonadati</taxon>
        <taxon>Nitrospinota/Tectimicrobiota group</taxon>
        <taxon>Nitrospinota</taxon>
        <taxon>Nitrospinia</taxon>
        <taxon>Nitrospinales</taxon>
        <taxon>Nitrospinaceae</taxon>
        <taxon>Candidatus Nitrohelix</taxon>
    </lineage>
</organism>
<dbReference type="Gene3D" id="3.40.50.1980">
    <property type="entry name" value="Nitrogenase molybdenum iron protein domain"/>
    <property type="match status" value="2"/>
</dbReference>
<dbReference type="PANTHER" id="PTHR42860:SF1">
    <property type="entry name" value="VITAMIN B12-BINDING PROTEIN"/>
    <property type="match status" value="1"/>
</dbReference>
<dbReference type="SUPFAM" id="SSF53807">
    <property type="entry name" value="Helical backbone' metal receptor"/>
    <property type="match status" value="1"/>
</dbReference>
<dbReference type="PANTHER" id="PTHR42860">
    <property type="entry name" value="VITAMIN B12-BINDING PROTEIN"/>
    <property type="match status" value="1"/>
</dbReference>
<dbReference type="AlphaFoldDB" id="A0A7T0G2B8"/>
<evidence type="ECO:0000259" key="1">
    <source>
        <dbReference type="PROSITE" id="PS50983"/>
    </source>
</evidence>
<feature type="domain" description="Fe/B12 periplasmic-binding" evidence="1">
    <location>
        <begin position="2"/>
        <end position="291"/>
    </location>
</feature>
<dbReference type="Proteomes" id="UP000594464">
    <property type="component" value="Chromosome"/>
</dbReference>
<reference evidence="3" key="1">
    <citation type="submission" date="2020-02" db="EMBL/GenBank/DDBJ databases">
        <title>Genomic and physiological characterization of two novel Nitrospinaceae genera.</title>
        <authorList>
            <person name="Mueller A.J."/>
            <person name="Jung M.-Y."/>
            <person name="Strachan C.R."/>
            <person name="Herbold C.W."/>
            <person name="Kirkegaard R.H."/>
            <person name="Daims H."/>
        </authorList>
    </citation>
    <scope>NUCLEOTIDE SEQUENCE [LARGE SCALE GENOMIC DNA]</scope>
</reference>
<gene>
    <name evidence="2" type="ORF">G3M78_01665</name>
</gene>
<proteinExistence type="predicted"/>
<dbReference type="KEGG" id="nva:G3M78_01665"/>
<dbReference type="EMBL" id="CP048620">
    <property type="protein sequence ID" value="QPJ64175.1"/>
    <property type="molecule type" value="Genomic_DNA"/>
</dbReference>
<dbReference type="PROSITE" id="PS50983">
    <property type="entry name" value="FE_B12_PBP"/>
    <property type="match status" value="1"/>
</dbReference>
<name>A0A7T0G2B8_9BACT</name>
<evidence type="ECO:0000313" key="2">
    <source>
        <dbReference type="EMBL" id="QPJ64175.1"/>
    </source>
</evidence>
<dbReference type="Pfam" id="PF01497">
    <property type="entry name" value="Peripla_BP_2"/>
    <property type="match status" value="1"/>
</dbReference>
<dbReference type="InterPro" id="IPR051030">
    <property type="entry name" value="Vitamin_B12-ABC_binding"/>
</dbReference>
<accession>A0A7T0G2B8</accession>